<dbReference type="Proteomes" id="UP000018001">
    <property type="component" value="Unassembled WGS sequence"/>
</dbReference>
<dbReference type="OrthoDB" id="566138at2759"/>
<evidence type="ECO:0000313" key="4">
    <source>
        <dbReference type="Proteomes" id="UP000018001"/>
    </source>
</evidence>
<dbReference type="SUPFAM" id="SSF75304">
    <property type="entry name" value="Amidase signature (AS) enzymes"/>
    <property type="match status" value="1"/>
</dbReference>
<reference evidence="4" key="1">
    <citation type="journal article" date="2014" name="Genome Announc.">
        <title>Draft genome sequence of the formaldehyde-resistant fungus Byssochlamys spectabilis No. 5 (anamorph Paecilomyces variotii No. 5) (NBRC109023).</title>
        <authorList>
            <person name="Oka T."/>
            <person name="Ekino K."/>
            <person name="Fukuda K."/>
            <person name="Nomura Y."/>
        </authorList>
    </citation>
    <scope>NUCLEOTIDE SEQUENCE [LARGE SCALE GENOMIC DNA]</scope>
    <source>
        <strain evidence="4">No. 5 / NBRC 109023</strain>
    </source>
</reference>
<keyword evidence="4" id="KW-1185">Reference proteome</keyword>
<protein>
    <submittedName>
        <fullName evidence="3">Amidase</fullName>
    </submittedName>
</protein>
<dbReference type="Gene3D" id="3.90.1300.10">
    <property type="entry name" value="Amidase signature (AS) domain"/>
    <property type="match status" value="1"/>
</dbReference>
<proteinExistence type="predicted"/>
<dbReference type="InterPro" id="IPR036928">
    <property type="entry name" value="AS_sf"/>
</dbReference>
<feature type="signal peptide" evidence="1">
    <location>
        <begin position="1"/>
        <end position="24"/>
    </location>
</feature>
<dbReference type="eggNOG" id="KOG1211">
    <property type="taxonomic scope" value="Eukaryota"/>
</dbReference>
<dbReference type="InterPro" id="IPR023631">
    <property type="entry name" value="Amidase_dom"/>
</dbReference>
<sequence length="559" mass="59531">MAPLIARLFSVGLSVSAILRLGHASATGKCEYPSLITATADELQAGLSDGCFTSLDLAYVARIQEVNCTLHMVTQLNPDAWQIAMQLDIERMTGKSRGPLHGLPILIKANLGTKDKLETTAGSYALVGAKVPADSTVAAKLREAGMIILGKTDLSQWANFRSYNSSNGWSAYGGQTYDAYFPMQDPSGSSSGSGVASDLGLAFAAIGTETSGSIVSPSEFNNLVGIKPTVGLTSRYLVVPISERQDTVGPMARTVKDAARVLQAIAGKDTNDNYTLTSPFDGSLPDYVGACKPDGLKGKRIGIARNVIDLSATNDSAPIIAAFNKAVQVIASAGATIVEDANFTAYATYANSSIPETILQADFVSDIANYFSELETNPNNIRDLAELRDFTQHFPLEDYPNRDTGIWDAALAAGINNTSPEFWPMYQKNLYFGGEGGILGALERHSLDAVILPTGMAYPVSALVGAPLITVPLGSYPKGTKVEWNSRGDLVEQGPGTPFGISFMGAKWSEESLIEMAYAFEQRTLVRGKLSHYVQPRTELEDVRGLSGHGLCSTVNVLG</sequence>
<dbReference type="AlphaFoldDB" id="V5G0Z2"/>
<evidence type="ECO:0000259" key="2">
    <source>
        <dbReference type="Pfam" id="PF01425"/>
    </source>
</evidence>
<feature type="chain" id="PRO_5004736568" evidence="1">
    <location>
        <begin position="25"/>
        <end position="559"/>
    </location>
</feature>
<evidence type="ECO:0000313" key="3">
    <source>
        <dbReference type="EMBL" id="GAD98018.1"/>
    </source>
</evidence>
<gene>
    <name evidence="3" type="ORF">PVAR5_6706</name>
</gene>
<dbReference type="InParanoid" id="V5G0Z2"/>
<comment type="caution">
    <text evidence="3">The sequence shown here is derived from an EMBL/GenBank/DDBJ whole genome shotgun (WGS) entry which is preliminary data.</text>
</comment>
<accession>V5G0Z2</accession>
<name>V5G0Z2_BYSSN</name>
<dbReference type="EMBL" id="BAUL01000225">
    <property type="protein sequence ID" value="GAD98018.1"/>
    <property type="molecule type" value="Genomic_DNA"/>
</dbReference>
<evidence type="ECO:0000256" key="1">
    <source>
        <dbReference type="SAM" id="SignalP"/>
    </source>
</evidence>
<dbReference type="PANTHER" id="PTHR42678:SF34">
    <property type="entry name" value="OS04G0183300 PROTEIN"/>
    <property type="match status" value="1"/>
</dbReference>
<feature type="domain" description="Amidase" evidence="2">
    <location>
        <begin position="58"/>
        <end position="513"/>
    </location>
</feature>
<organism evidence="3 4">
    <name type="scientific">Byssochlamys spectabilis (strain No. 5 / NBRC 109023)</name>
    <name type="common">Paecilomyces variotii</name>
    <dbReference type="NCBI Taxonomy" id="1356009"/>
    <lineage>
        <taxon>Eukaryota</taxon>
        <taxon>Fungi</taxon>
        <taxon>Dikarya</taxon>
        <taxon>Ascomycota</taxon>
        <taxon>Pezizomycotina</taxon>
        <taxon>Eurotiomycetes</taxon>
        <taxon>Eurotiomycetidae</taxon>
        <taxon>Eurotiales</taxon>
        <taxon>Thermoascaceae</taxon>
        <taxon>Paecilomyces</taxon>
    </lineage>
</organism>
<keyword evidence="1" id="KW-0732">Signal</keyword>
<dbReference type="PANTHER" id="PTHR42678">
    <property type="entry name" value="AMIDASE"/>
    <property type="match status" value="1"/>
</dbReference>
<dbReference type="Pfam" id="PF01425">
    <property type="entry name" value="Amidase"/>
    <property type="match status" value="1"/>
</dbReference>
<dbReference type="HOGENOM" id="CLU_009600_14_1_1"/>